<evidence type="ECO:0008006" key="4">
    <source>
        <dbReference type="Google" id="ProtNLM"/>
    </source>
</evidence>
<protein>
    <recommendedName>
        <fullName evidence="4">Lipoprotein</fullName>
    </recommendedName>
</protein>
<proteinExistence type="predicted"/>
<feature type="region of interest" description="Disordered" evidence="1">
    <location>
        <begin position="23"/>
        <end position="53"/>
    </location>
</feature>
<feature type="compositionally biased region" description="Polar residues" evidence="1">
    <location>
        <begin position="29"/>
        <end position="46"/>
    </location>
</feature>
<dbReference type="AlphaFoldDB" id="K2PLU1"/>
<gene>
    <name evidence="2" type="ORF">C426_1431</name>
</gene>
<dbReference type="PROSITE" id="PS51257">
    <property type="entry name" value="PROKAR_LIPOPROTEIN"/>
    <property type="match status" value="1"/>
</dbReference>
<accession>K2PLU1</accession>
<dbReference type="PATRIC" id="fig|1231377.3.peg.1427"/>
<organism evidence="2 3">
    <name type="scientific">Lactococcus garvieae DCC43</name>
    <dbReference type="NCBI Taxonomy" id="1231377"/>
    <lineage>
        <taxon>Bacteria</taxon>
        <taxon>Bacillati</taxon>
        <taxon>Bacillota</taxon>
        <taxon>Bacilli</taxon>
        <taxon>Lactobacillales</taxon>
        <taxon>Streptococcaceae</taxon>
        <taxon>Lactococcus</taxon>
    </lineage>
</organism>
<sequence>MKKIFLFSTFILSLTLVGCSSKNNEETKGTTASNSTMQKEQATEVRSSPVKEDAAEDEALIELEEYSTIQSQVSLSDLTGTVSLNNLKKRIIIFKDHNQREKYKTIFIKAKKMLKIIDLSDHNTMIFIGNI</sequence>
<dbReference type="EMBL" id="AMQS01000019">
    <property type="protein sequence ID" value="EKF51219.1"/>
    <property type="molecule type" value="Genomic_DNA"/>
</dbReference>
<dbReference type="RefSeq" id="WP_003135968.1">
    <property type="nucleotide sequence ID" value="NZ_AMQS01000019.1"/>
</dbReference>
<evidence type="ECO:0000313" key="2">
    <source>
        <dbReference type="EMBL" id="EKF51219.1"/>
    </source>
</evidence>
<reference evidence="2 3" key="1">
    <citation type="journal article" date="2012" name="J. Bacteriol.">
        <title>Genome Sequence of the Bacteriocin-Producing Strain Lactococcus garvieae DCC43.</title>
        <authorList>
            <person name="Gabrielsen C."/>
            <person name="Brede D.A."/>
            <person name="Hernandez P.E."/>
            <person name="Nes I.F."/>
            <person name="Diep D.B."/>
        </authorList>
    </citation>
    <scope>NUCLEOTIDE SEQUENCE [LARGE SCALE GENOMIC DNA]</scope>
    <source>
        <strain evidence="2 3">DCC43</strain>
    </source>
</reference>
<comment type="caution">
    <text evidence="2">The sequence shown here is derived from an EMBL/GenBank/DDBJ whole genome shotgun (WGS) entry which is preliminary data.</text>
</comment>
<evidence type="ECO:0000313" key="3">
    <source>
        <dbReference type="Proteomes" id="UP000006787"/>
    </source>
</evidence>
<dbReference type="Proteomes" id="UP000006787">
    <property type="component" value="Unassembled WGS sequence"/>
</dbReference>
<name>K2PLU1_9LACT</name>
<evidence type="ECO:0000256" key="1">
    <source>
        <dbReference type="SAM" id="MobiDB-lite"/>
    </source>
</evidence>